<feature type="domain" description="Reverse transcriptase Ty1/copia-type" evidence="2">
    <location>
        <begin position="1420"/>
        <end position="1639"/>
    </location>
</feature>
<feature type="region of interest" description="Disordered" evidence="1">
    <location>
        <begin position="1235"/>
        <end position="1268"/>
    </location>
</feature>
<evidence type="ECO:0000259" key="2">
    <source>
        <dbReference type="Pfam" id="PF07727"/>
    </source>
</evidence>
<feature type="region of interest" description="Disordered" evidence="1">
    <location>
        <begin position="850"/>
        <end position="889"/>
    </location>
</feature>
<evidence type="ECO:0000256" key="1">
    <source>
        <dbReference type="SAM" id="MobiDB-lite"/>
    </source>
</evidence>
<gene>
    <name evidence="3" type="primary">GIP</name>
    <name evidence="3" type="ORF">AK812_SmicGene40311</name>
</gene>
<accession>A0A1Q9C916</accession>
<dbReference type="InterPro" id="IPR013103">
    <property type="entry name" value="RVT_2"/>
</dbReference>
<feature type="region of interest" description="Disordered" evidence="1">
    <location>
        <begin position="489"/>
        <end position="513"/>
    </location>
</feature>
<feature type="region of interest" description="Disordered" evidence="1">
    <location>
        <begin position="1288"/>
        <end position="1338"/>
    </location>
</feature>
<sequence length="1692" mass="189201">MVAVTTDPPGTAQNDDRAPVAENEDDRAGAATFLFDDSRKHRGQKGSFSEKMAVPSFGAKGTGDELGMSARSYLRQVEAWSKVTRTDPTQQALLLYQNLSGRAWVESEELNVDDLASSQGLKIFKSWIRERYQEVEVSRIAEALTLFFKKMKRQAGQSIRGFNSVFDRGHSRLLEIDCRLPEVARAWAYLNALGLSNSEELSLLASVGNDYSTAKLQKAAILHEKSLRGPWVPRNKGEGKGAKSAFLTGTDNDEPQHGFDDDRDDDETGTCLPEEAAIEIHEAFVAQESAKACYRDIVKARGVDPENIKHNKKNTEDAVVAVTGIKMPSARLTDLVIKLPPRSPGLAKEIGVDTQFLDCHDDFRFGASRLFHANFSATIVIQIRDRVFMLRASVVQGEVPLLMSRSALSQLGMVYDLEGHAAQFKHLGIERFSLMTTDSGHPAIPVTPKRVPGMKWPSPQEWASSEVIIVPSAASQYTTFMTSASDAKGDVISSSSLDPKENKTPSADHPPGQNLFYPKKINACVRNLLCAEDLNLQLFAAWWSKTPISKDFWIECPESFIRIHVVPRRGLFDPSRWETSQIETKDKLLGSVGLIRSSHGISCSTLAGLDAIHDLWQDQRDAQQPVLWVGRSVFSRAVSRAPLCGPPPVVSAPALPDGLLKSTPQHLEDEQDAVDVRGSAAEPDGALFVVGGRDQADPQRPPEGIRPRVECPKRVSFDDPRTAEDTSLSSPDPHPTEGHQGADATTREKAEAIVTFGRHKDKLYKEVPTQYLEWAMMEVGERGAESSGPDLVSLANYAKAKLQPEETESYNPEVNSKVPLPPESSADSCWESHWSELTETVLQLNARVNNQKKGNEAQGYQRQPTPKKRSTATGSHTGEKQAMEQEVPPEVREEIETLMSRLAALKATTTNTPEKVKLSDGTVIDFPLLPTPPGASRRQACLFEIGGTEITYQYVEAGAHVIEPLSWDEYNDPDRTIDVIAVIFESFVLDNLDPPNMNTTRHLRYAGADEGVLKACKKMRCEVCDRNQKTQAARPATLPSLLDMNQLVSIDVFHAFDVDRVRHEFLSVIDHATTFHLVCELQGTISTDLETGLQAGITKYAEFHGSKLRPFSVEILDALKNCVVATTRTAAKMAFFRTQLDSKFRKALIQRSRVKRGGYAVGEMVSFYRIEKVATKRGSWRGPGTIIGAEGGNWWVSFGGRCHLVAEEHLRPSSPEEVGDILSSRVARDDLEKLLNLDPDDPSTYDQVDEPEPPEEALSPDQDPGQDLQVLPDEEMVEDMDFALELDGVDPVDEMDDSERASASERRQLEHPTPYGPVRKRVRQKGPQGQEHTVHMMKKCQTDRALEKALEKEIPWKLIPESEHAAFRLAEEKQFREHLDHQALKPLSVDESAEVMRRVDPSRILTSRFAYRDKHWSRRKLDPGLAWKHKARLVVSGHRDPDVKCLETDAPTINRLTILTLLQVLASRRRTHDWVAAAGDITAAFLNGDDIDRELYLRQPRTGLKGLDARQLLLITKRVFGLPDSPRKWWKRLRRDMLNIRFEVEGQECFFTQCALDPCLFQLVSAEDPVPKMYVGVHVDDLLVVGPRDLSQLVRERLSATFPVDDWELDDFDYIGSHVRVSKDGVYVSQELYASSRLFELSIDKSQSDLDPATEEQCIVTRGWRVQYPGLEVFGEPQSLPVHFWRRNHSLL</sequence>
<keyword evidence="4" id="KW-1185">Reference proteome</keyword>
<feature type="region of interest" description="Disordered" evidence="1">
    <location>
        <begin position="232"/>
        <end position="268"/>
    </location>
</feature>
<dbReference type="EMBL" id="LSRX01001488">
    <property type="protein sequence ID" value="OLP79410.1"/>
    <property type="molecule type" value="Genomic_DNA"/>
</dbReference>
<feature type="region of interest" description="Disordered" evidence="1">
    <location>
        <begin position="688"/>
        <end position="747"/>
    </location>
</feature>
<feature type="compositionally biased region" description="Basic and acidic residues" evidence="1">
    <location>
        <begin position="877"/>
        <end position="889"/>
    </location>
</feature>
<proteinExistence type="predicted"/>
<feature type="compositionally biased region" description="Acidic residues" evidence="1">
    <location>
        <begin position="1288"/>
        <end position="1297"/>
    </location>
</feature>
<feature type="compositionally biased region" description="Polar residues" evidence="1">
    <location>
        <begin position="850"/>
        <end position="864"/>
    </location>
</feature>
<feature type="region of interest" description="Disordered" evidence="1">
    <location>
        <begin position="804"/>
        <end position="823"/>
    </location>
</feature>
<comment type="caution">
    <text evidence="3">The sequence shown here is derived from an EMBL/GenBank/DDBJ whole genome shotgun (WGS) entry which is preliminary data.</text>
</comment>
<feature type="compositionally biased region" description="Acidic residues" evidence="1">
    <location>
        <begin position="1238"/>
        <end position="1255"/>
    </location>
</feature>
<organism evidence="3 4">
    <name type="scientific">Symbiodinium microadriaticum</name>
    <name type="common">Dinoflagellate</name>
    <name type="synonym">Zooxanthella microadriatica</name>
    <dbReference type="NCBI Taxonomy" id="2951"/>
    <lineage>
        <taxon>Eukaryota</taxon>
        <taxon>Sar</taxon>
        <taxon>Alveolata</taxon>
        <taxon>Dinophyceae</taxon>
        <taxon>Suessiales</taxon>
        <taxon>Symbiodiniaceae</taxon>
        <taxon>Symbiodinium</taxon>
    </lineage>
</organism>
<dbReference type="OrthoDB" id="432673at2759"/>
<evidence type="ECO:0000313" key="3">
    <source>
        <dbReference type="EMBL" id="OLP79410.1"/>
    </source>
</evidence>
<feature type="compositionally biased region" description="Basic and acidic residues" evidence="1">
    <location>
        <begin position="703"/>
        <end position="724"/>
    </location>
</feature>
<feature type="compositionally biased region" description="Basic and acidic residues" evidence="1">
    <location>
        <begin position="1298"/>
        <end position="1310"/>
    </location>
</feature>
<protein>
    <submittedName>
        <fullName evidence="3">Copia protein</fullName>
    </submittedName>
</protein>
<reference evidence="3 4" key="1">
    <citation type="submission" date="2016-02" db="EMBL/GenBank/DDBJ databases">
        <title>Genome analysis of coral dinoflagellate symbionts highlights evolutionary adaptations to a symbiotic lifestyle.</title>
        <authorList>
            <person name="Aranda M."/>
            <person name="Li Y."/>
            <person name="Liew Y.J."/>
            <person name="Baumgarten S."/>
            <person name="Simakov O."/>
            <person name="Wilson M."/>
            <person name="Piel J."/>
            <person name="Ashoor H."/>
            <person name="Bougouffa S."/>
            <person name="Bajic V.B."/>
            <person name="Ryu T."/>
            <person name="Ravasi T."/>
            <person name="Bayer T."/>
            <person name="Micklem G."/>
            <person name="Kim H."/>
            <person name="Bhak J."/>
            <person name="Lajeunesse T.C."/>
            <person name="Voolstra C.R."/>
        </authorList>
    </citation>
    <scope>NUCLEOTIDE SEQUENCE [LARGE SCALE GENOMIC DNA]</scope>
    <source>
        <strain evidence="3 4">CCMP2467</strain>
    </source>
</reference>
<feature type="region of interest" description="Disordered" evidence="1">
    <location>
        <begin position="1"/>
        <end position="29"/>
    </location>
</feature>
<evidence type="ECO:0000313" key="4">
    <source>
        <dbReference type="Proteomes" id="UP000186817"/>
    </source>
</evidence>
<dbReference type="Proteomes" id="UP000186817">
    <property type="component" value="Unassembled WGS sequence"/>
</dbReference>
<dbReference type="Pfam" id="PF07727">
    <property type="entry name" value="RVT_2"/>
    <property type="match status" value="1"/>
</dbReference>
<name>A0A1Q9C916_SYMMI</name>